<name>A0AAD4LTN7_9AGAM</name>
<dbReference type="PANTHER" id="PTHR13298:SF11">
    <property type="entry name" value="RAPAMYCIN-INSENSITIVE COMPANION OF MTOR"/>
    <property type="match status" value="1"/>
</dbReference>
<dbReference type="Pfam" id="PF14668">
    <property type="entry name" value="RICTOR_V"/>
    <property type="match status" value="1"/>
</dbReference>
<dbReference type="Pfam" id="PF14664">
    <property type="entry name" value="RICTOR_N"/>
    <property type="match status" value="1"/>
</dbReference>
<feature type="domain" description="Rapamycin-insensitive companion of mTOR" evidence="5">
    <location>
        <begin position="1044"/>
        <end position="1116"/>
    </location>
</feature>
<dbReference type="InterPro" id="IPR028268">
    <property type="entry name" value="Pianissimo_fam"/>
</dbReference>
<feature type="domain" description="Rapamycin-insensitive companion of mTOR N-terminal" evidence="4">
    <location>
        <begin position="173"/>
        <end position="549"/>
    </location>
</feature>
<evidence type="ECO:0000313" key="7">
    <source>
        <dbReference type="Proteomes" id="UP001201163"/>
    </source>
</evidence>
<gene>
    <name evidence="6" type="ORF">EDB92DRAFT_1941463</name>
</gene>
<dbReference type="InterPro" id="IPR016024">
    <property type="entry name" value="ARM-type_fold"/>
</dbReference>
<evidence type="ECO:0000256" key="1">
    <source>
        <dbReference type="ARBA" id="ARBA00008878"/>
    </source>
</evidence>
<dbReference type="EMBL" id="JAKELL010000005">
    <property type="protein sequence ID" value="KAH8998666.1"/>
    <property type="molecule type" value="Genomic_DNA"/>
</dbReference>
<feature type="region of interest" description="Disordered" evidence="2">
    <location>
        <begin position="1269"/>
        <end position="1310"/>
    </location>
</feature>
<dbReference type="InterPro" id="IPR011989">
    <property type="entry name" value="ARM-like"/>
</dbReference>
<comment type="caution">
    <text evidence="6">The sequence shown here is derived from an EMBL/GenBank/DDBJ whole genome shotgun (WGS) entry which is preliminary data.</text>
</comment>
<keyword evidence="7" id="KW-1185">Reference proteome</keyword>
<dbReference type="SMART" id="SM01303">
    <property type="entry name" value="RasGEF_N_2"/>
    <property type="match status" value="1"/>
</dbReference>
<dbReference type="InterPro" id="IPR028267">
    <property type="entry name" value="Pianissimo_N"/>
</dbReference>
<evidence type="ECO:0000256" key="2">
    <source>
        <dbReference type="SAM" id="MobiDB-lite"/>
    </source>
</evidence>
<dbReference type="SMART" id="SM01308">
    <property type="entry name" value="RICTOR_N"/>
    <property type="match status" value="1"/>
</dbReference>
<dbReference type="Pfam" id="PF14663">
    <property type="entry name" value="RasGEF_N_2"/>
    <property type="match status" value="1"/>
</dbReference>
<dbReference type="InterPro" id="IPR029451">
    <property type="entry name" value="RICTOR_M"/>
</dbReference>
<comment type="similarity">
    <text evidence="1">Belongs to the RICTOR family.</text>
</comment>
<protein>
    <submittedName>
        <fullName evidence="6">Rapamycin-insensitive companion of mTOR, N-term-domain-containing protein</fullName>
    </submittedName>
</protein>
<feature type="domain" description="Rapamycin-insensitive companion of mTOR middle" evidence="3">
    <location>
        <begin position="633"/>
        <end position="874"/>
    </location>
</feature>
<organism evidence="6 7">
    <name type="scientific">Lactarius akahatsu</name>
    <dbReference type="NCBI Taxonomy" id="416441"/>
    <lineage>
        <taxon>Eukaryota</taxon>
        <taxon>Fungi</taxon>
        <taxon>Dikarya</taxon>
        <taxon>Basidiomycota</taxon>
        <taxon>Agaricomycotina</taxon>
        <taxon>Agaricomycetes</taxon>
        <taxon>Russulales</taxon>
        <taxon>Russulaceae</taxon>
        <taxon>Lactarius</taxon>
    </lineage>
</organism>
<reference evidence="6" key="1">
    <citation type="submission" date="2022-01" db="EMBL/GenBank/DDBJ databases">
        <title>Comparative genomics reveals a dynamic genome evolution in the ectomycorrhizal milk-cap (Lactarius) mushrooms.</title>
        <authorList>
            <consortium name="DOE Joint Genome Institute"/>
            <person name="Lebreton A."/>
            <person name="Tang N."/>
            <person name="Kuo A."/>
            <person name="LaButti K."/>
            <person name="Drula E."/>
            <person name="Barry K."/>
            <person name="Clum A."/>
            <person name="Lipzen A."/>
            <person name="Mousain D."/>
            <person name="Ng V."/>
            <person name="Wang R."/>
            <person name="Wang X."/>
            <person name="Dai Y."/>
            <person name="Henrissat B."/>
            <person name="Grigoriev I.V."/>
            <person name="Guerin-Laguette A."/>
            <person name="Yu F."/>
            <person name="Martin F.M."/>
        </authorList>
    </citation>
    <scope>NUCLEOTIDE SEQUENCE</scope>
    <source>
        <strain evidence="6">QP</strain>
    </source>
</reference>
<accession>A0AAD4LTN7</accession>
<dbReference type="SMART" id="SM01310">
    <property type="entry name" value="RICTOR_V"/>
    <property type="match status" value="1"/>
</dbReference>
<dbReference type="SMART" id="SM01307">
    <property type="entry name" value="RICTOR_M"/>
    <property type="match status" value="1"/>
</dbReference>
<dbReference type="InterPro" id="IPR029452">
    <property type="entry name" value="RICTOR_V"/>
</dbReference>
<sequence length="1310" mass="147196">MTTDWSYEAFQDAGGHAHLNLDLNPDLNPSSVNSTSDELDSVFDFTQLQGKDAGQQFVILNHMMGKAVSIKEGAEAVLHGNSAQLTDALRNQVQSELNTAEGRIETISHRLEQHRRAADDRDDFRTILQQAWGHVKTLLSLSRAATSPSASPGASTPPQVISLHDPETNRARITAMTRLIGLLQRNLRVQYELDIVQVVRAVTPALSKHSTQLSRATAYRLLRHMLVDTESVKRLHEQPLDWFIVRSLALDNKHTVEKEQAIKLIRTIVTIGSRRKDSNHASSTGTVPLSERVVRAFIAVAEQPDDPFRSSAIQTLAEIMLIDVQCISMAGGMRVLLQTLSEGPPALAALLSPAFLYIIDSPSTRKYLHPGQDLEIALSGVTDAYGKDSEHQQRLKDICRSIVCMLRTWSGLMYFCMGDMRAIRSLIDTLRIPSLEPREIVLDMFFDLLNIKTPAWYNAFISGRRLTVYRKSRQVSQPNGSDTAVQQRQPEPLRLTDQYVALLLLIFTKAGLLEALTSMFQETTTGSNLSRKGTLLMAEVLQLANKVLPLSLAAKIQLVPDVFKLASDYKQGEHRIIGTSALSSIDSFNRNRTRLETAVAAAGNRPRANSVEDAIRRGQRQVEQVRIKIGFQMDDKTFQAALLETQVMLTKDHTKWNFETLQELVEGPLLNPKRMEEAIKLRFLKRLMTFFHPFTHRFSDIERNKGSMRWVKLGCTLLTMLLASSDGQRFLSLDDNLLKQLTRSFAQLDPFNGTPESDPIFSKKRVSETLTYGYLEMLGTLSKHKEGIELMEKAKLFTAFYHLSELRSREDLIKGIIENIDYSIDGHPRIVLSKALTSSYKVSTFVSSLIVVHIPYVQHIRLYATKHLSEMIMHSPTANTWTLRLLLTQLYDPAMEVRQLATQFLEEACESVDILRLVVAMQPTLDHLGDVGHGLLLKFMSTPVGFRYLSDSGYIDREMDIWFHERNIHYVVEIEVWLAKTMEFIPVDDEDDIQSFDGVVPPHFYGEMAKTELGCQVLHEKVHFPEFALFIRQHGHEKEDPELILKLKSILWTVGNIGSSTGGLPFLEEEDIIPVILEIAEQSLVLSVRGTCFFVLGLISATPQGAEILSDYGWEATLSPLGFPTGLCVPLDLDKFLSIPPWDPTPPSGDNDSRLVPPESQTEIEVTTAISNLSNTVIANTASRSLAKLKSRPEYERVFSSVPVFYRALHTISTSRYRQPVRRYVFDLFDIDLDEDVLRQLEESAKTLVLSASESAPSQPNGRVVSVLFAAPRAHGSESDEEDEPPPVPQHRPPVISLRPKSTIVGFRDD</sequence>
<evidence type="ECO:0000259" key="4">
    <source>
        <dbReference type="SMART" id="SM01308"/>
    </source>
</evidence>
<dbReference type="SUPFAM" id="SSF48371">
    <property type="entry name" value="ARM repeat"/>
    <property type="match status" value="1"/>
</dbReference>
<evidence type="ECO:0000259" key="3">
    <source>
        <dbReference type="SMART" id="SM01307"/>
    </source>
</evidence>
<dbReference type="GO" id="GO:0038203">
    <property type="term" value="P:TORC2 signaling"/>
    <property type="evidence" value="ECO:0007669"/>
    <property type="project" value="TreeGrafter"/>
</dbReference>
<dbReference type="InterPro" id="IPR029453">
    <property type="entry name" value="Rictor_IV"/>
</dbReference>
<dbReference type="Gene3D" id="1.25.10.10">
    <property type="entry name" value="Leucine-rich Repeat Variant"/>
    <property type="match status" value="1"/>
</dbReference>
<dbReference type="PANTHER" id="PTHR13298">
    <property type="entry name" value="CYTOSOLIC REGULATOR PIANISSIMO"/>
    <property type="match status" value="1"/>
</dbReference>
<evidence type="ECO:0000259" key="5">
    <source>
        <dbReference type="SMART" id="SM01310"/>
    </source>
</evidence>
<dbReference type="Proteomes" id="UP001201163">
    <property type="component" value="Unassembled WGS sequence"/>
</dbReference>
<proteinExistence type="inferred from homology"/>
<dbReference type="Pfam" id="PF14666">
    <property type="entry name" value="RICTOR_M"/>
    <property type="match status" value="1"/>
</dbReference>
<evidence type="ECO:0000313" key="6">
    <source>
        <dbReference type="EMBL" id="KAH8998666.1"/>
    </source>
</evidence>
<dbReference type="GO" id="GO:0031932">
    <property type="term" value="C:TORC2 complex"/>
    <property type="evidence" value="ECO:0007669"/>
    <property type="project" value="InterPro"/>
</dbReference>